<proteinExistence type="predicted"/>
<feature type="region of interest" description="Disordered" evidence="1">
    <location>
        <begin position="464"/>
        <end position="486"/>
    </location>
</feature>
<comment type="caution">
    <text evidence="2">The sequence shown here is derived from an EMBL/GenBank/DDBJ whole genome shotgun (WGS) entry which is preliminary data.</text>
</comment>
<evidence type="ECO:0000313" key="2">
    <source>
        <dbReference type="EMBL" id="GAA4849635.1"/>
    </source>
</evidence>
<dbReference type="Gene3D" id="1.25.40.390">
    <property type="match status" value="1"/>
</dbReference>
<evidence type="ECO:0000313" key="3">
    <source>
        <dbReference type="Proteomes" id="UP001500298"/>
    </source>
</evidence>
<evidence type="ECO:0000256" key="1">
    <source>
        <dbReference type="SAM" id="MobiDB-lite"/>
    </source>
</evidence>
<dbReference type="InterPro" id="IPR041662">
    <property type="entry name" value="SusD-like_2"/>
</dbReference>
<dbReference type="EMBL" id="BAABJX010000062">
    <property type="protein sequence ID" value="GAA4849635.1"/>
    <property type="molecule type" value="Genomic_DNA"/>
</dbReference>
<dbReference type="InterPro" id="IPR011990">
    <property type="entry name" value="TPR-like_helical_dom_sf"/>
</dbReference>
<sequence>MIIYPYNLEEIMKKIFRNIFIAAAFLAATSSCESLVSGEEFDPNQPADAPANLILPAAELANAMFHESDVARLAGMWSGYFTGADRQYVGLNNYVASAADFDATWGIAYQGVMQQTSLVIAKAEGINDRATAGVAKIVQANTMGSVTSLWGDVPFSQAAQSDVYPNPEYDAQADVYAALQALLDEAIADIEAQGAAASIYNTGNWVEVAYTLKARYFMHVGDYASAYAAAQKGISDVANNLMVDHGDNINVNTNVFWTFLEWERAGYMTADNAYAVSLLNGADAMYRGNAKTDEGARLNYLYSDEQWYSDEWEPNSHPSFWGGKGNGFFDIATSFPLVTMHENVLILAEAASRNNDFTAALGHLNDYRAYMNAGGYIHADYHAEGLMYEAYDAADFQAGGMAAVAGFTAEESLLQEIMEERYLAFVGQVEGFNDLRRTADDKVGVKPTPVTGAELPKRFIYSQDEVNSNENTPEPLGVFEATPVNQ</sequence>
<keyword evidence="3" id="KW-1185">Reference proteome</keyword>
<dbReference type="SUPFAM" id="SSF48452">
    <property type="entry name" value="TPR-like"/>
    <property type="match status" value="1"/>
</dbReference>
<keyword evidence="2" id="KW-0449">Lipoprotein</keyword>
<organism evidence="2 3">
    <name type="scientific">Algivirga pacifica</name>
    <dbReference type="NCBI Taxonomy" id="1162670"/>
    <lineage>
        <taxon>Bacteria</taxon>
        <taxon>Pseudomonadati</taxon>
        <taxon>Bacteroidota</taxon>
        <taxon>Cytophagia</taxon>
        <taxon>Cytophagales</taxon>
        <taxon>Flammeovirgaceae</taxon>
        <taxon>Algivirga</taxon>
    </lineage>
</organism>
<name>A0ABP9DK67_9BACT</name>
<protein>
    <submittedName>
        <fullName evidence="2">SusD/RagB family nutrient-binding outer membrane lipoprotein</fullName>
    </submittedName>
</protein>
<accession>A0ABP9DK67</accession>
<reference evidence="3" key="1">
    <citation type="journal article" date="2019" name="Int. J. Syst. Evol. Microbiol.">
        <title>The Global Catalogue of Microorganisms (GCM) 10K type strain sequencing project: providing services to taxonomists for standard genome sequencing and annotation.</title>
        <authorList>
            <consortium name="The Broad Institute Genomics Platform"/>
            <consortium name="The Broad Institute Genome Sequencing Center for Infectious Disease"/>
            <person name="Wu L."/>
            <person name="Ma J."/>
        </authorList>
    </citation>
    <scope>NUCLEOTIDE SEQUENCE [LARGE SCALE GENOMIC DNA]</scope>
    <source>
        <strain evidence="3">JCM 18326</strain>
    </source>
</reference>
<dbReference type="Proteomes" id="UP001500298">
    <property type="component" value="Unassembled WGS sequence"/>
</dbReference>
<dbReference type="Pfam" id="PF12771">
    <property type="entry name" value="SusD-like_2"/>
    <property type="match status" value="1"/>
</dbReference>
<gene>
    <name evidence="2" type="ORF">GCM10023331_37910</name>
</gene>